<name>A0ACB7ECW7_NIBAL</name>
<evidence type="ECO:0000313" key="1">
    <source>
        <dbReference type="EMBL" id="KAG7999999.1"/>
    </source>
</evidence>
<proteinExistence type="predicted"/>
<reference evidence="1" key="1">
    <citation type="submission" date="2020-04" db="EMBL/GenBank/DDBJ databases">
        <title>A chromosome-scale assembly and high-density genetic map of the yellow drum (Nibea albiflora) genome.</title>
        <authorList>
            <person name="Xu D."/>
            <person name="Zhang W."/>
            <person name="Chen R."/>
            <person name="Tan P."/>
            <person name="Wang L."/>
            <person name="Song H."/>
            <person name="Tian L."/>
            <person name="Zhu Q."/>
            <person name="Wang B."/>
        </authorList>
    </citation>
    <scope>NUCLEOTIDE SEQUENCE</scope>
    <source>
        <strain evidence="1">ZJHYS-2018</strain>
    </source>
</reference>
<comment type="caution">
    <text evidence="1">The sequence shown here is derived from an EMBL/GenBank/DDBJ whole genome shotgun (WGS) entry which is preliminary data.</text>
</comment>
<dbReference type="Proteomes" id="UP000805704">
    <property type="component" value="Chromosome 9"/>
</dbReference>
<keyword evidence="2" id="KW-1185">Reference proteome</keyword>
<dbReference type="EMBL" id="CM024797">
    <property type="protein sequence ID" value="KAG7999999.1"/>
    <property type="molecule type" value="Genomic_DNA"/>
</dbReference>
<sequence>SDVTECVTVHLVSASPYKPGDLFTVPVTREEDAELIWLIARILDATATDLIYLLYSDRFTEWAECRGCMPATALGWAYVGQNIYSSSLSALLRESFPEQPLQAVRRSNPAHNSTSVIYDTIFYSTNFTEGDNDMD</sequence>
<gene>
    <name evidence="1" type="ORF">GBF38_002116</name>
</gene>
<organism evidence="1 2">
    <name type="scientific">Nibea albiflora</name>
    <name type="common">Yellow drum</name>
    <name type="synonym">Corvina albiflora</name>
    <dbReference type="NCBI Taxonomy" id="240163"/>
    <lineage>
        <taxon>Eukaryota</taxon>
        <taxon>Metazoa</taxon>
        <taxon>Chordata</taxon>
        <taxon>Craniata</taxon>
        <taxon>Vertebrata</taxon>
        <taxon>Euteleostomi</taxon>
        <taxon>Actinopterygii</taxon>
        <taxon>Neopterygii</taxon>
        <taxon>Teleostei</taxon>
        <taxon>Neoteleostei</taxon>
        <taxon>Acanthomorphata</taxon>
        <taxon>Eupercaria</taxon>
        <taxon>Sciaenidae</taxon>
        <taxon>Nibea</taxon>
    </lineage>
</organism>
<protein>
    <submittedName>
        <fullName evidence="1">Uncharacterized protein</fullName>
    </submittedName>
</protein>
<accession>A0ACB7ECW7</accession>
<evidence type="ECO:0000313" key="2">
    <source>
        <dbReference type="Proteomes" id="UP000805704"/>
    </source>
</evidence>
<feature type="non-terminal residue" evidence="1">
    <location>
        <position position="1"/>
    </location>
</feature>